<organism evidence="2 3">
    <name type="scientific">Enterocloster lavalensis</name>
    <dbReference type="NCBI Taxonomy" id="460384"/>
    <lineage>
        <taxon>Bacteria</taxon>
        <taxon>Bacillati</taxon>
        <taxon>Bacillota</taxon>
        <taxon>Clostridia</taxon>
        <taxon>Lachnospirales</taxon>
        <taxon>Lachnospiraceae</taxon>
        <taxon>Enterocloster</taxon>
    </lineage>
</organism>
<dbReference type="RefSeq" id="WP_092363008.1">
    <property type="nucleotide sequence ID" value="NZ_CAJJSN010000008.1"/>
</dbReference>
<keyword evidence="3" id="KW-1185">Reference proteome</keyword>
<sequence>MKRKKTAMLLCTAALACTMSFPAFAAQTKAEYRDESAQTRQELETTGNEISRIKDENKTCAAQCKETRKAQKEDGRLKENKDAWKQVKELKNDIAGIQVSYTDASGQVRLLKAQARADAAGGRYDEALAKLDQALDQKKEALNYMEQIQDIWDQIDQLIQ</sequence>
<dbReference type="Proteomes" id="UP000198508">
    <property type="component" value="Unassembled WGS sequence"/>
</dbReference>
<name>A0A1I0FFM7_9FIRM</name>
<dbReference type="PROSITE" id="PS51257">
    <property type="entry name" value="PROKAR_LIPOPROTEIN"/>
    <property type="match status" value="1"/>
</dbReference>
<evidence type="ECO:0000313" key="3">
    <source>
        <dbReference type="Proteomes" id="UP000198508"/>
    </source>
</evidence>
<evidence type="ECO:0000256" key="1">
    <source>
        <dbReference type="SAM" id="SignalP"/>
    </source>
</evidence>
<dbReference type="STRING" id="460384.SAMN05216313_108157"/>
<keyword evidence="1" id="KW-0732">Signal</keyword>
<accession>A0A1I0FFM7</accession>
<feature type="chain" id="PRO_5044372533" evidence="1">
    <location>
        <begin position="26"/>
        <end position="160"/>
    </location>
</feature>
<gene>
    <name evidence="2" type="ORF">SAMN05216313_108157</name>
</gene>
<dbReference type="AlphaFoldDB" id="A0A1I0FFM7"/>
<feature type="signal peptide" evidence="1">
    <location>
        <begin position="1"/>
        <end position="25"/>
    </location>
</feature>
<dbReference type="GeneID" id="93278156"/>
<evidence type="ECO:0000313" key="2">
    <source>
        <dbReference type="EMBL" id="SET56904.1"/>
    </source>
</evidence>
<dbReference type="EMBL" id="FOIM01000008">
    <property type="protein sequence ID" value="SET56904.1"/>
    <property type="molecule type" value="Genomic_DNA"/>
</dbReference>
<reference evidence="3" key="1">
    <citation type="submission" date="2016-10" db="EMBL/GenBank/DDBJ databases">
        <authorList>
            <person name="Varghese N."/>
            <person name="Submissions S."/>
        </authorList>
    </citation>
    <scope>NUCLEOTIDE SEQUENCE [LARGE SCALE GENOMIC DNA]</scope>
    <source>
        <strain evidence="3">NLAE-zl-G277</strain>
    </source>
</reference>
<protein>
    <submittedName>
        <fullName evidence="2">Uncharacterized protein</fullName>
    </submittedName>
</protein>
<proteinExistence type="predicted"/>